<evidence type="ECO:0000313" key="3">
    <source>
        <dbReference type="Proteomes" id="UP000664167"/>
    </source>
</evidence>
<dbReference type="Gene3D" id="3.90.25.10">
    <property type="entry name" value="UDP-galactose 4-epimerase, domain 1"/>
    <property type="match status" value="1"/>
</dbReference>
<proteinExistence type="predicted"/>
<dbReference type="RefSeq" id="WP_206969138.1">
    <property type="nucleotide sequence ID" value="NZ_BAAAJJ010000004.1"/>
</dbReference>
<dbReference type="InterPro" id="IPR016040">
    <property type="entry name" value="NAD(P)-bd_dom"/>
</dbReference>
<dbReference type="SUPFAM" id="SSF51735">
    <property type="entry name" value="NAD(P)-binding Rossmann-fold domains"/>
    <property type="match status" value="1"/>
</dbReference>
<feature type="domain" description="NAD(P)-binding" evidence="1">
    <location>
        <begin position="6"/>
        <end position="177"/>
    </location>
</feature>
<dbReference type="Gene3D" id="3.40.50.720">
    <property type="entry name" value="NAD(P)-binding Rossmann-like Domain"/>
    <property type="match status" value="1"/>
</dbReference>
<dbReference type="AlphaFoldDB" id="A0A939FFT3"/>
<evidence type="ECO:0000313" key="2">
    <source>
        <dbReference type="EMBL" id="MBO0517314.1"/>
    </source>
</evidence>
<protein>
    <submittedName>
        <fullName evidence="2">NAD(P)H-binding protein</fullName>
    </submittedName>
</protein>
<dbReference type="PANTHER" id="PTHR43162">
    <property type="match status" value="1"/>
</dbReference>
<keyword evidence="3" id="KW-1185">Reference proteome</keyword>
<dbReference type="EMBL" id="JAFLRJ010000575">
    <property type="protein sequence ID" value="MBO0517314.1"/>
    <property type="molecule type" value="Genomic_DNA"/>
</dbReference>
<sequence>MIVVTGATGNVGRPLVQVLLEAGEEVTALSRRPEGEEAGVRYRQADLADPASLKPVLDGADALFLLIAGDGAELDPGEILDVVKAAGVRRVVLLSSVNVGTRPGFVAGGLLRAFEEAVERSGLEWTVLRPGGFGSNACLWAEPVRAYRTVTAPFGDVGLPVVDPADIAEVAAAALREGGHSGRTYVLTGPAAISPREQARVIGDVLGEPVRFTEITRAEARAQMTRFMPEAAVDGTLDILGEPSADEQQVSPAVEQVLGRAPRPFAAWAGRNADAFR</sequence>
<organism evidence="2 3">
    <name type="scientific">Streptomyces beijiangensis</name>
    <dbReference type="NCBI Taxonomy" id="163361"/>
    <lineage>
        <taxon>Bacteria</taxon>
        <taxon>Bacillati</taxon>
        <taxon>Actinomycetota</taxon>
        <taxon>Actinomycetes</taxon>
        <taxon>Kitasatosporales</taxon>
        <taxon>Streptomycetaceae</taxon>
        <taxon>Streptomyces</taxon>
    </lineage>
</organism>
<gene>
    <name evidence="2" type="ORF">J0695_36975</name>
</gene>
<comment type="caution">
    <text evidence="2">The sequence shown here is derived from an EMBL/GenBank/DDBJ whole genome shotgun (WGS) entry which is preliminary data.</text>
</comment>
<dbReference type="Pfam" id="PF13460">
    <property type="entry name" value="NAD_binding_10"/>
    <property type="match status" value="1"/>
</dbReference>
<name>A0A939FFT3_9ACTN</name>
<dbReference type="PANTHER" id="PTHR43162:SF1">
    <property type="entry name" value="PRESTALK A DIFFERENTIATION PROTEIN A"/>
    <property type="match status" value="1"/>
</dbReference>
<evidence type="ECO:0000259" key="1">
    <source>
        <dbReference type="Pfam" id="PF13460"/>
    </source>
</evidence>
<accession>A0A939FFT3</accession>
<reference evidence="2" key="1">
    <citation type="submission" date="2021-03" db="EMBL/GenBank/DDBJ databases">
        <title>Streptomyces poriferae sp. nov., a novel marine sponge-derived Actinobacteria species with anti-MRSA activity.</title>
        <authorList>
            <person name="Sandoval-Powers M."/>
            <person name="Kralova S."/>
            <person name="Nguyen G.-S."/>
            <person name="Fawwal D."/>
            <person name="Degnes K."/>
            <person name="Klinkenberg G."/>
            <person name="Sletta H."/>
            <person name="Wentzel A."/>
            <person name="Liles M.R."/>
        </authorList>
    </citation>
    <scope>NUCLEOTIDE SEQUENCE</scope>
    <source>
        <strain evidence="2">DSM 41794</strain>
    </source>
</reference>
<dbReference type="Proteomes" id="UP000664167">
    <property type="component" value="Unassembled WGS sequence"/>
</dbReference>
<dbReference type="InterPro" id="IPR036291">
    <property type="entry name" value="NAD(P)-bd_dom_sf"/>
</dbReference>
<dbReference type="InterPro" id="IPR051604">
    <property type="entry name" value="Ergot_Alk_Oxidoreductase"/>
</dbReference>